<evidence type="ECO:0000256" key="3">
    <source>
        <dbReference type="RuleBase" id="RU000363"/>
    </source>
</evidence>
<evidence type="ECO:0000256" key="2">
    <source>
        <dbReference type="ARBA" id="ARBA00023002"/>
    </source>
</evidence>
<dbReference type="InterPro" id="IPR051911">
    <property type="entry name" value="SDR_oxidoreductase"/>
</dbReference>
<dbReference type="InterPro" id="IPR020904">
    <property type="entry name" value="Sc_DH/Rdtase_CS"/>
</dbReference>
<dbReference type="SUPFAM" id="SSF51735">
    <property type="entry name" value="NAD(P)-binding Rossmann-fold domains"/>
    <property type="match status" value="1"/>
</dbReference>
<dbReference type="PANTHER" id="PTHR43976">
    <property type="entry name" value="SHORT CHAIN DEHYDROGENASE"/>
    <property type="match status" value="1"/>
</dbReference>
<dbReference type="EMBL" id="FMZC01000002">
    <property type="protein sequence ID" value="SDC43141.1"/>
    <property type="molecule type" value="Genomic_DNA"/>
</dbReference>
<dbReference type="Pfam" id="PF00106">
    <property type="entry name" value="adh_short"/>
    <property type="match status" value="1"/>
</dbReference>
<dbReference type="PANTHER" id="PTHR43976:SF16">
    <property type="entry name" value="SHORT-CHAIN DEHYDROGENASE_REDUCTASE FAMILY PROTEIN"/>
    <property type="match status" value="1"/>
</dbReference>
<protein>
    <submittedName>
        <fullName evidence="5">Short-chain dehydrogenase</fullName>
    </submittedName>
</protein>
<dbReference type="PROSITE" id="PS00061">
    <property type="entry name" value="ADH_SHORT"/>
    <property type="match status" value="1"/>
</dbReference>
<reference evidence="5 6" key="1">
    <citation type="submission" date="2016-10" db="EMBL/GenBank/DDBJ databases">
        <authorList>
            <person name="de Groot N.N."/>
        </authorList>
    </citation>
    <scope>NUCLEOTIDE SEQUENCE [LARGE SCALE GENOMIC DNA]</scope>
    <source>
        <strain evidence="5 6">DSM 16619</strain>
    </source>
</reference>
<dbReference type="Gene3D" id="3.40.50.720">
    <property type="entry name" value="NAD(P)-binding Rossmann-like Domain"/>
    <property type="match status" value="1"/>
</dbReference>
<keyword evidence="6" id="KW-1185">Reference proteome</keyword>
<dbReference type="AlphaFoldDB" id="A0A1G6LIR6"/>
<dbReference type="RefSeq" id="WP_092740420.1">
    <property type="nucleotide sequence ID" value="NZ_FMZC01000002.1"/>
</dbReference>
<comment type="similarity">
    <text evidence="1 3">Belongs to the short-chain dehydrogenases/reductases (SDR) family.</text>
</comment>
<evidence type="ECO:0000259" key="4">
    <source>
        <dbReference type="SMART" id="SM00822"/>
    </source>
</evidence>
<accession>A0A1G6LIR6</accession>
<dbReference type="STRING" id="187868.SAMN05192589_102180"/>
<evidence type="ECO:0000313" key="5">
    <source>
        <dbReference type="EMBL" id="SDC43141.1"/>
    </source>
</evidence>
<dbReference type="InterPro" id="IPR057326">
    <property type="entry name" value="KR_dom"/>
</dbReference>
<dbReference type="PRINTS" id="PR00080">
    <property type="entry name" value="SDRFAMILY"/>
</dbReference>
<feature type="domain" description="Ketoreductase" evidence="4">
    <location>
        <begin position="5"/>
        <end position="180"/>
    </location>
</feature>
<dbReference type="Proteomes" id="UP000198781">
    <property type="component" value="Unassembled WGS sequence"/>
</dbReference>
<gene>
    <name evidence="5" type="ORF">SAMN05192589_102180</name>
</gene>
<evidence type="ECO:0000256" key="1">
    <source>
        <dbReference type="ARBA" id="ARBA00006484"/>
    </source>
</evidence>
<dbReference type="InterPro" id="IPR036291">
    <property type="entry name" value="NAD(P)-bd_dom_sf"/>
</dbReference>
<dbReference type="SMART" id="SM00822">
    <property type="entry name" value="PKS_KR"/>
    <property type="match status" value="1"/>
</dbReference>
<dbReference type="OrthoDB" id="9789083at2"/>
<dbReference type="InterPro" id="IPR002347">
    <property type="entry name" value="SDR_fam"/>
</dbReference>
<keyword evidence="2" id="KW-0560">Oxidoreductase</keyword>
<dbReference type="PRINTS" id="PR00081">
    <property type="entry name" value="GDHRDH"/>
</dbReference>
<dbReference type="CDD" id="cd05374">
    <property type="entry name" value="17beta-HSD-like_SDR_c"/>
    <property type="match status" value="1"/>
</dbReference>
<name>A0A1G6LIR6_9BURK</name>
<sequence length="282" mass="30074">MTDKKVWFVTGTSRGLGTEIARQALNAGHCVVATGRNADSVLKTIGAHDNLLAIALDVTDPNAATTAAQAAVDRFGRIDVLVNNAGNFYAGYFEEISDAQFRAQMETNFFGPLNVTRAILPILRKQRSGQVITVTSTAALIGMEFCAAYAASKFALEGWMESLRYDVAPYGIKVMAVEPGFFRTELLVEGSSTIWPELSINDYAERTAQTITAWKGMNGQQGGDPAKLAAALVKLSGSDELPLRFVAGADAMGMVEANLKAIQAQIDAQRPLSASLSFDAAA</sequence>
<proteinExistence type="inferred from homology"/>
<evidence type="ECO:0000313" key="6">
    <source>
        <dbReference type="Proteomes" id="UP000198781"/>
    </source>
</evidence>
<organism evidence="5 6">
    <name type="scientific">Paracidovorax valerianellae</name>
    <dbReference type="NCBI Taxonomy" id="187868"/>
    <lineage>
        <taxon>Bacteria</taxon>
        <taxon>Pseudomonadati</taxon>
        <taxon>Pseudomonadota</taxon>
        <taxon>Betaproteobacteria</taxon>
        <taxon>Burkholderiales</taxon>
        <taxon>Comamonadaceae</taxon>
        <taxon>Paracidovorax</taxon>
    </lineage>
</organism>
<dbReference type="GO" id="GO:0016491">
    <property type="term" value="F:oxidoreductase activity"/>
    <property type="evidence" value="ECO:0007669"/>
    <property type="project" value="UniProtKB-KW"/>
</dbReference>